<feature type="domain" description="ABC transporter" evidence="4">
    <location>
        <begin position="4"/>
        <end position="234"/>
    </location>
</feature>
<evidence type="ECO:0000313" key="5">
    <source>
        <dbReference type="EMBL" id="ACB84164.1"/>
    </source>
</evidence>
<reference evidence="5 6" key="1">
    <citation type="submission" date="2008-04" db="EMBL/GenBank/DDBJ databases">
        <title>Complete sequence of chromosome of Natranaerobius thermophilus JW/NM-WN-LF.</title>
        <authorList>
            <consortium name="US DOE Joint Genome Institute"/>
            <person name="Copeland A."/>
            <person name="Lucas S."/>
            <person name="Lapidus A."/>
            <person name="Glavina del Rio T."/>
            <person name="Dalin E."/>
            <person name="Tice H."/>
            <person name="Bruce D."/>
            <person name="Goodwin L."/>
            <person name="Pitluck S."/>
            <person name="Chertkov O."/>
            <person name="Brettin T."/>
            <person name="Detter J.C."/>
            <person name="Han C."/>
            <person name="Kuske C.R."/>
            <person name="Schmutz J."/>
            <person name="Larimer F."/>
            <person name="Land M."/>
            <person name="Hauser L."/>
            <person name="Kyrpides N."/>
            <person name="Lykidis A."/>
            <person name="Mesbah N.M."/>
            <person name="Wiegel J."/>
        </authorList>
    </citation>
    <scope>NUCLEOTIDE SEQUENCE [LARGE SCALE GENOMIC DNA]</scope>
    <source>
        <strain evidence="6">ATCC BAA-1301 / DSM 18059 / JW/NM-WN-LF</strain>
    </source>
</reference>
<organism evidence="5 6">
    <name type="scientific">Natranaerobius thermophilus (strain ATCC BAA-1301 / DSM 18059 / JW/NM-WN-LF)</name>
    <dbReference type="NCBI Taxonomy" id="457570"/>
    <lineage>
        <taxon>Bacteria</taxon>
        <taxon>Bacillati</taxon>
        <taxon>Bacillota</taxon>
        <taxon>Clostridia</taxon>
        <taxon>Natranaerobiales</taxon>
        <taxon>Natranaerobiaceae</taxon>
        <taxon>Natranaerobius</taxon>
    </lineage>
</organism>
<dbReference type="AlphaFoldDB" id="B2A6N1"/>
<dbReference type="InParanoid" id="B2A6N1"/>
<dbReference type="Gene3D" id="3.40.50.300">
    <property type="entry name" value="P-loop containing nucleotide triphosphate hydrolases"/>
    <property type="match status" value="1"/>
</dbReference>
<dbReference type="PROSITE" id="PS50893">
    <property type="entry name" value="ABC_TRANSPORTER_2"/>
    <property type="match status" value="1"/>
</dbReference>
<evidence type="ECO:0000256" key="3">
    <source>
        <dbReference type="ARBA" id="ARBA00022840"/>
    </source>
</evidence>
<dbReference type="InterPro" id="IPR051782">
    <property type="entry name" value="ABC_Transporter_VariousFunc"/>
</dbReference>
<dbReference type="SUPFAM" id="SSF52540">
    <property type="entry name" value="P-loop containing nucleoside triphosphate hydrolases"/>
    <property type="match status" value="1"/>
</dbReference>
<accession>B2A6N1</accession>
<sequence length="256" mass="28726">MNVLETVNLTKKYGSFYAVKDVNFQVSSGEIFGFLGPNGAGKTTTINMLTGLLQPTTGKVYLDGQQFDSRSVESKRVFGYAPDEPVLYEKLTLSEFLDFIIRIYDLDYQAATTRAEELLELFELANSSYKLLGSFSRGMKQKASLVASLLPDPKIIILDEPTSGLDPRSVKRLKDLLTREAQRGKAVFMSTHILEIAEKMSHRIGIIQHGELKALGTMDELYSQKNQTPHSSQEDETNLEQLFLELTGGDEHEYLE</sequence>
<dbReference type="FunCoup" id="B2A6N1">
    <property type="interactions" value="138"/>
</dbReference>
<dbReference type="InterPro" id="IPR027417">
    <property type="entry name" value="P-loop_NTPase"/>
</dbReference>
<dbReference type="HOGENOM" id="CLU_000604_1_2_9"/>
<dbReference type="CDD" id="cd03230">
    <property type="entry name" value="ABC_DR_subfamily_A"/>
    <property type="match status" value="1"/>
</dbReference>
<dbReference type="eggNOG" id="COG1131">
    <property type="taxonomic scope" value="Bacteria"/>
</dbReference>
<keyword evidence="6" id="KW-1185">Reference proteome</keyword>
<dbReference type="GO" id="GO:0005524">
    <property type="term" value="F:ATP binding"/>
    <property type="evidence" value="ECO:0007669"/>
    <property type="project" value="UniProtKB-KW"/>
</dbReference>
<dbReference type="Pfam" id="PF00005">
    <property type="entry name" value="ABC_tran"/>
    <property type="match status" value="1"/>
</dbReference>
<keyword evidence="3" id="KW-0067">ATP-binding</keyword>
<evidence type="ECO:0000256" key="2">
    <source>
        <dbReference type="ARBA" id="ARBA00022741"/>
    </source>
</evidence>
<dbReference type="STRING" id="457570.Nther_0569"/>
<evidence type="ECO:0000313" key="6">
    <source>
        <dbReference type="Proteomes" id="UP000001683"/>
    </source>
</evidence>
<dbReference type="EMBL" id="CP001034">
    <property type="protein sequence ID" value="ACB84164.1"/>
    <property type="molecule type" value="Genomic_DNA"/>
</dbReference>
<keyword evidence="2" id="KW-0547">Nucleotide-binding</keyword>
<dbReference type="GO" id="GO:0016887">
    <property type="term" value="F:ATP hydrolysis activity"/>
    <property type="evidence" value="ECO:0007669"/>
    <property type="project" value="InterPro"/>
</dbReference>
<dbReference type="PANTHER" id="PTHR42939">
    <property type="entry name" value="ABC TRANSPORTER ATP-BINDING PROTEIN ALBC-RELATED"/>
    <property type="match status" value="1"/>
</dbReference>
<keyword evidence="1" id="KW-0813">Transport</keyword>
<name>B2A6N1_NATTJ</name>
<evidence type="ECO:0000256" key="1">
    <source>
        <dbReference type="ARBA" id="ARBA00022448"/>
    </source>
</evidence>
<proteinExistence type="predicted"/>
<dbReference type="Proteomes" id="UP000001683">
    <property type="component" value="Chromosome"/>
</dbReference>
<dbReference type="InterPro" id="IPR003593">
    <property type="entry name" value="AAA+_ATPase"/>
</dbReference>
<dbReference type="SMART" id="SM00382">
    <property type="entry name" value="AAA"/>
    <property type="match status" value="1"/>
</dbReference>
<dbReference type="PANTHER" id="PTHR42939:SF1">
    <property type="entry name" value="ABC TRANSPORTER ATP-BINDING PROTEIN ALBC-RELATED"/>
    <property type="match status" value="1"/>
</dbReference>
<dbReference type="InterPro" id="IPR003439">
    <property type="entry name" value="ABC_transporter-like_ATP-bd"/>
</dbReference>
<reference evidence="5 6" key="2">
    <citation type="journal article" date="2011" name="J. Bacteriol.">
        <title>Complete genome sequence of the anaerobic, halophilic alkalithermophile Natranaerobius thermophilus JW/NM-WN-LF.</title>
        <authorList>
            <person name="Zhao B."/>
            <person name="Mesbah N.M."/>
            <person name="Dalin E."/>
            <person name="Goodwin L."/>
            <person name="Nolan M."/>
            <person name="Pitluck S."/>
            <person name="Chertkov O."/>
            <person name="Brettin T.S."/>
            <person name="Han J."/>
            <person name="Larimer F.W."/>
            <person name="Land M.L."/>
            <person name="Hauser L."/>
            <person name="Kyrpides N."/>
            <person name="Wiegel J."/>
        </authorList>
    </citation>
    <scope>NUCLEOTIDE SEQUENCE [LARGE SCALE GENOMIC DNA]</scope>
    <source>
        <strain evidence="6">ATCC BAA-1301 / DSM 18059 / JW/NM-WN-LF</strain>
    </source>
</reference>
<evidence type="ECO:0000259" key="4">
    <source>
        <dbReference type="PROSITE" id="PS50893"/>
    </source>
</evidence>
<dbReference type="RefSeq" id="WP_012447050.1">
    <property type="nucleotide sequence ID" value="NC_010718.1"/>
</dbReference>
<gene>
    <name evidence="5" type="ordered locus">Nther_0569</name>
</gene>
<dbReference type="TCDB" id="3.A.1.147.5">
    <property type="family name" value="the atp-binding cassette (abc) superfamily"/>
</dbReference>
<protein>
    <submittedName>
        <fullName evidence="5">ABC transporter related</fullName>
    </submittedName>
</protein>
<dbReference type="KEGG" id="nth:Nther_0569"/>